<dbReference type="InterPro" id="IPR047921">
    <property type="entry name" value="LACTB2-like_MBL-fold"/>
</dbReference>
<evidence type="ECO:0000256" key="3">
    <source>
        <dbReference type="ARBA" id="ARBA00022801"/>
    </source>
</evidence>
<dbReference type="SMART" id="SM00849">
    <property type="entry name" value="Lactamase_B"/>
    <property type="match status" value="1"/>
</dbReference>
<dbReference type="InterPro" id="IPR041516">
    <property type="entry name" value="LACTB2_WH"/>
</dbReference>
<keyword evidence="2" id="KW-0479">Metal-binding</keyword>
<keyword evidence="3" id="KW-0378">Hydrolase</keyword>
<evidence type="ECO:0000313" key="7">
    <source>
        <dbReference type="Proteomes" id="UP000305067"/>
    </source>
</evidence>
<evidence type="ECO:0000256" key="2">
    <source>
        <dbReference type="ARBA" id="ARBA00022723"/>
    </source>
</evidence>
<dbReference type="InterPro" id="IPR036388">
    <property type="entry name" value="WH-like_DNA-bd_sf"/>
</dbReference>
<gene>
    <name evidence="6" type="ORF">BDV98DRAFT_554119</name>
</gene>
<dbReference type="GO" id="GO:0044550">
    <property type="term" value="P:secondary metabolite biosynthetic process"/>
    <property type="evidence" value="ECO:0007669"/>
    <property type="project" value="TreeGrafter"/>
</dbReference>
<protein>
    <submittedName>
        <fullName evidence="6">Beta-lactamase-like protein</fullName>
    </submittedName>
</protein>
<evidence type="ECO:0000313" key="6">
    <source>
        <dbReference type="EMBL" id="TFK97509.1"/>
    </source>
</evidence>
<dbReference type="Pfam" id="PF00753">
    <property type="entry name" value="Lactamase_B"/>
    <property type="match status" value="1"/>
</dbReference>
<keyword evidence="7" id="KW-1185">Reference proteome</keyword>
<dbReference type="InterPro" id="IPR050662">
    <property type="entry name" value="Sec-metab_biosynth-thioest"/>
</dbReference>
<dbReference type="GO" id="GO:0046872">
    <property type="term" value="F:metal ion binding"/>
    <property type="evidence" value="ECO:0007669"/>
    <property type="project" value="UniProtKB-KW"/>
</dbReference>
<feature type="domain" description="Metallo-beta-lactamase" evidence="5">
    <location>
        <begin position="32"/>
        <end position="248"/>
    </location>
</feature>
<evidence type="ECO:0000256" key="1">
    <source>
        <dbReference type="ARBA" id="ARBA00006759"/>
    </source>
</evidence>
<dbReference type="STRING" id="1884261.A0A5C3Q8W3"/>
<dbReference type="InterPro" id="IPR001279">
    <property type="entry name" value="Metallo-B-lactamas"/>
</dbReference>
<dbReference type="Gene3D" id="1.10.10.10">
    <property type="entry name" value="Winged helix-like DNA-binding domain superfamily/Winged helix DNA-binding domain"/>
    <property type="match status" value="1"/>
</dbReference>
<name>A0A5C3Q8W3_9AGAR</name>
<accession>A0A5C3Q8W3</accession>
<dbReference type="PANTHER" id="PTHR23131:SF0">
    <property type="entry name" value="ENDORIBONUCLEASE LACTB2"/>
    <property type="match status" value="1"/>
</dbReference>
<organism evidence="6 7">
    <name type="scientific">Pterulicium gracile</name>
    <dbReference type="NCBI Taxonomy" id="1884261"/>
    <lineage>
        <taxon>Eukaryota</taxon>
        <taxon>Fungi</taxon>
        <taxon>Dikarya</taxon>
        <taxon>Basidiomycota</taxon>
        <taxon>Agaricomycotina</taxon>
        <taxon>Agaricomycetes</taxon>
        <taxon>Agaricomycetidae</taxon>
        <taxon>Agaricales</taxon>
        <taxon>Pleurotineae</taxon>
        <taxon>Pterulaceae</taxon>
        <taxon>Pterulicium</taxon>
    </lineage>
</organism>
<dbReference type="Proteomes" id="UP000305067">
    <property type="component" value="Unassembled WGS sequence"/>
</dbReference>
<dbReference type="Gene3D" id="3.60.15.10">
    <property type="entry name" value="Ribonuclease Z/Hydroxyacylglutathione hydrolase-like"/>
    <property type="match status" value="1"/>
</dbReference>
<dbReference type="OrthoDB" id="17458at2759"/>
<sequence length="353" mass="38697">MDKLEPLNSITQISRRVVRVLGQNPGKFTLQGTNTYLLGTRNPYVLIDTAEGRAEYTALLQSALTENSDETISKDSPHVSDIVISHWHGDHVGGLPSVLALLRKLWIERNPNDAKGYVPPRLHKFPQHPSHPRSGLADIFKGLKPDLDYTPAPNGEHFHELRDGQTLRYGEEGEDVKVLHTPGHTSDSICLYIPADRALYTADTVLGQGTAVFEDLAAYVGSLRKMLAKSNFHTEGGESAYDVLYPGHGPVVKDGPGTISMYIAHRMQREKQIVDLLAAPPPNSEPFWTTWTLVATIYKSYPENLWLPAAHGVGLHLVKLEGEGRVVRVSKGEGLGAGWKLIGGEGEGGKARI</sequence>
<dbReference type="CDD" id="cd07722">
    <property type="entry name" value="LACTB2-like_MBL-fold"/>
    <property type="match status" value="1"/>
</dbReference>
<dbReference type="Pfam" id="PF17778">
    <property type="entry name" value="WHD_BLACT"/>
    <property type="match status" value="1"/>
</dbReference>
<evidence type="ECO:0000259" key="5">
    <source>
        <dbReference type="SMART" id="SM00849"/>
    </source>
</evidence>
<evidence type="ECO:0000256" key="4">
    <source>
        <dbReference type="ARBA" id="ARBA00022833"/>
    </source>
</evidence>
<dbReference type="GO" id="GO:0016787">
    <property type="term" value="F:hydrolase activity"/>
    <property type="evidence" value="ECO:0007669"/>
    <property type="project" value="UniProtKB-KW"/>
</dbReference>
<keyword evidence="4" id="KW-0862">Zinc</keyword>
<dbReference type="PANTHER" id="PTHR23131">
    <property type="entry name" value="ENDORIBONUCLEASE LACTB2"/>
    <property type="match status" value="1"/>
</dbReference>
<dbReference type="EMBL" id="ML178847">
    <property type="protein sequence ID" value="TFK97509.1"/>
    <property type="molecule type" value="Genomic_DNA"/>
</dbReference>
<dbReference type="SUPFAM" id="SSF56281">
    <property type="entry name" value="Metallo-hydrolase/oxidoreductase"/>
    <property type="match status" value="1"/>
</dbReference>
<reference evidence="6 7" key="1">
    <citation type="journal article" date="2019" name="Nat. Ecol. Evol.">
        <title>Megaphylogeny resolves global patterns of mushroom evolution.</title>
        <authorList>
            <person name="Varga T."/>
            <person name="Krizsan K."/>
            <person name="Foldi C."/>
            <person name="Dima B."/>
            <person name="Sanchez-Garcia M."/>
            <person name="Sanchez-Ramirez S."/>
            <person name="Szollosi G.J."/>
            <person name="Szarkandi J.G."/>
            <person name="Papp V."/>
            <person name="Albert L."/>
            <person name="Andreopoulos W."/>
            <person name="Angelini C."/>
            <person name="Antonin V."/>
            <person name="Barry K.W."/>
            <person name="Bougher N.L."/>
            <person name="Buchanan P."/>
            <person name="Buyck B."/>
            <person name="Bense V."/>
            <person name="Catcheside P."/>
            <person name="Chovatia M."/>
            <person name="Cooper J."/>
            <person name="Damon W."/>
            <person name="Desjardin D."/>
            <person name="Finy P."/>
            <person name="Geml J."/>
            <person name="Haridas S."/>
            <person name="Hughes K."/>
            <person name="Justo A."/>
            <person name="Karasinski D."/>
            <person name="Kautmanova I."/>
            <person name="Kiss B."/>
            <person name="Kocsube S."/>
            <person name="Kotiranta H."/>
            <person name="LaButti K.M."/>
            <person name="Lechner B.E."/>
            <person name="Liimatainen K."/>
            <person name="Lipzen A."/>
            <person name="Lukacs Z."/>
            <person name="Mihaltcheva S."/>
            <person name="Morgado L.N."/>
            <person name="Niskanen T."/>
            <person name="Noordeloos M.E."/>
            <person name="Ohm R.A."/>
            <person name="Ortiz-Santana B."/>
            <person name="Ovrebo C."/>
            <person name="Racz N."/>
            <person name="Riley R."/>
            <person name="Savchenko A."/>
            <person name="Shiryaev A."/>
            <person name="Soop K."/>
            <person name="Spirin V."/>
            <person name="Szebenyi C."/>
            <person name="Tomsovsky M."/>
            <person name="Tulloss R.E."/>
            <person name="Uehling J."/>
            <person name="Grigoriev I.V."/>
            <person name="Vagvolgyi C."/>
            <person name="Papp T."/>
            <person name="Martin F.M."/>
            <person name="Miettinen O."/>
            <person name="Hibbett D.S."/>
            <person name="Nagy L.G."/>
        </authorList>
    </citation>
    <scope>NUCLEOTIDE SEQUENCE [LARGE SCALE GENOMIC DNA]</scope>
    <source>
        <strain evidence="6 7">CBS 309.79</strain>
    </source>
</reference>
<proteinExistence type="inferred from homology"/>
<dbReference type="AlphaFoldDB" id="A0A5C3Q8W3"/>
<dbReference type="InterPro" id="IPR036866">
    <property type="entry name" value="RibonucZ/Hydroxyglut_hydro"/>
</dbReference>
<comment type="similarity">
    <text evidence="1">Belongs to the metallo-beta-lactamase superfamily. Glyoxalase II family.</text>
</comment>